<comment type="caution">
    <text evidence="1">The sequence shown here is derived from an EMBL/GenBank/DDBJ whole genome shotgun (WGS) entry which is preliminary data.</text>
</comment>
<dbReference type="Proteomes" id="UP001055811">
    <property type="component" value="Linkage Group LG01"/>
</dbReference>
<name>A0ACB9H3Z4_CICIN</name>
<reference evidence="1 2" key="2">
    <citation type="journal article" date="2022" name="Mol. Ecol. Resour.">
        <title>The genomes of chicory, endive, great burdock and yacon provide insights into Asteraceae paleo-polyploidization history and plant inulin production.</title>
        <authorList>
            <person name="Fan W."/>
            <person name="Wang S."/>
            <person name="Wang H."/>
            <person name="Wang A."/>
            <person name="Jiang F."/>
            <person name="Liu H."/>
            <person name="Zhao H."/>
            <person name="Xu D."/>
            <person name="Zhang Y."/>
        </authorList>
    </citation>
    <scope>NUCLEOTIDE SEQUENCE [LARGE SCALE GENOMIC DNA]</scope>
    <source>
        <strain evidence="2">cv. Punajuju</strain>
        <tissue evidence="1">Leaves</tissue>
    </source>
</reference>
<organism evidence="1 2">
    <name type="scientific">Cichorium intybus</name>
    <name type="common">Chicory</name>
    <dbReference type="NCBI Taxonomy" id="13427"/>
    <lineage>
        <taxon>Eukaryota</taxon>
        <taxon>Viridiplantae</taxon>
        <taxon>Streptophyta</taxon>
        <taxon>Embryophyta</taxon>
        <taxon>Tracheophyta</taxon>
        <taxon>Spermatophyta</taxon>
        <taxon>Magnoliopsida</taxon>
        <taxon>eudicotyledons</taxon>
        <taxon>Gunneridae</taxon>
        <taxon>Pentapetalae</taxon>
        <taxon>asterids</taxon>
        <taxon>campanulids</taxon>
        <taxon>Asterales</taxon>
        <taxon>Asteraceae</taxon>
        <taxon>Cichorioideae</taxon>
        <taxon>Cichorieae</taxon>
        <taxon>Cichoriinae</taxon>
        <taxon>Cichorium</taxon>
    </lineage>
</organism>
<gene>
    <name evidence="1" type="ORF">L2E82_02695</name>
</gene>
<evidence type="ECO:0000313" key="2">
    <source>
        <dbReference type="Proteomes" id="UP001055811"/>
    </source>
</evidence>
<protein>
    <submittedName>
        <fullName evidence="1">Uncharacterized protein</fullName>
    </submittedName>
</protein>
<keyword evidence="2" id="KW-1185">Reference proteome</keyword>
<evidence type="ECO:0000313" key="1">
    <source>
        <dbReference type="EMBL" id="KAI3789890.1"/>
    </source>
</evidence>
<dbReference type="EMBL" id="CM042009">
    <property type="protein sequence ID" value="KAI3789890.1"/>
    <property type="molecule type" value="Genomic_DNA"/>
</dbReference>
<proteinExistence type="predicted"/>
<accession>A0ACB9H3Z4</accession>
<reference evidence="2" key="1">
    <citation type="journal article" date="2022" name="Mol. Ecol. Resour.">
        <title>The genomes of chicory, endive, great burdock and yacon provide insights into Asteraceae palaeo-polyploidization history and plant inulin production.</title>
        <authorList>
            <person name="Fan W."/>
            <person name="Wang S."/>
            <person name="Wang H."/>
            <person name="Wang A."/>
            <person name="Jiang F."/>
            <person name="Liu H."/>
            <person name="Zhao H."/>
            <person name="Xu D."/>
            <person name="Zhang Y."/>
        </authorList>
    </citation>
    <scope>NUCLEOTIDE SEQUENCE [LARGE SCALE GENOMIC DNA]</scope>
    <source>
        <strain evidence="2">cv. Punajuju</strain>
    </source>
</reference>
<sequence>MEWLYESLLRYSSDSFILISSSPSFSVPPLFICCDLPPSCIPPVYTYKDSERADELADEIQSVLHIVKLNLFMLLSSFAFNCIQKSAKNIVSSYEEHFVSSSGGGGGFEPETETANSRWALGARAAKVGKGVSKNEKAQKLALQHWLKVNGEEGSEVFANSDVVPAKKDPQDGDETINGMADSGLQGKRICTAEWECGVC</sequence>